<evidence type="ECO:0000256" key="2">
    <source>
        <dbReference type="ARBA" id="ARBA00007613"/>
    </source>
</evidence>
<keyword evidence="5" id="KW-0812">Transmembrane</keyword>
<evidence type="ECO:0000256" key="6">
    <source>
        <dbReference type="ARBA" id="ARBA00023136"/>
    </source>
</evidence>
<feature type="chain" id="PRO_5047476735" evidence="9">
    <location>
        <begin position="28"/>
        <end position="436"/>
    </location>
</feature>
<comment type="subcellular location">
    <subcellularLocation>
        <location evidence="1">Cell outer membrane</location>
    </subcellularLocation>
</comment>
<keyword evidence="6" id="KW-0472">Membrane</keyword>
<keyword evidence="11" id="KW-1185">Reference proteome</keyword>
<sequence length="436" mass="47579">MKPIMHHWRRLLPALFFCLLLCPAAPAREAAAADDGTVTALRLAISRHPAVLGKLDELRALGFELESAESLRYPTLSVQASTTGTVAGSTAASTTGDQYHAMVAVLRQPLWVGGRIDGSIDQATVRQRAGKLSLLAVQRQLLESTAATYATIQGIRQRIKAAERNVQEHVRLKTLIATREQGGIASRADVNLASSRLHQAAIQLLQLEAALQRAHNELRALTRQPLPAALPVPAELLLLPPHARIVDDVEKVSAVVEQRLQDVELARTTADLAKANMLPSLYARMEQDLFTQAGSRNLPQGTRLGVVLEGTVEGLGFSGWKRVKSADSRVESAKRDVEAARTEVRRQAESLLIDLKSLDTIIRNNEALVTFNEETLASFMRQYDAGRKSWVDVLNAQRELSDARLALEQARSSHQEGSLRLAAQLGQLDSPAGVIQ</sequence>
<evidence type="ECO:0000256" key="3">
    <source>
        <dbReference type="ARBA" id="ARBA00022448"/>
    </source>
</evidence>
<comment type="similarity">
    <text evidence="2">Belongs to the outer membrane factor (OMF) (TC 1.B.17) family.</text>
</comment>
<dbReference type="PANTHER" id="PTHR30026">
    <property type="entry name" value="OUTER MEMBRANE PROTEIN TOLC"/>
    <property type="match status" value="1"/>
</dbReference>
<feature type="coiled-coil region" evidence="8">
    <location>
        <begin position="197"/>
        <end position="224"/>
    </location>
</feature>
<dbReference type="Gene3D" id="1.20.1600.10">
    <property type="entry name" value="Outer membrane efflux proteins (OEP)"/>
    <property type="match status" value="1"/>
</dbReference>
<organism evidence="10 11">
    <name type="scientific">Trichlorobacter ammonificans</name>
    <dbReference type="NCBI Taxonomy" id="2916410"/>
    <lineage>
        <taxon>Bacteria</taxon>
        <taxon>Pseudomonadati</taxon>
        <taxon>Thermodesulfobacteriota</taxon>
        <taxon>Desulfuromonadia</taxon>
        <taxon>Geobacterales</taxon>
        <taxon>Geobacteraceae</taxon>
        <taxon>Trichlorobacter</taxon>
    </lineage>
</organism>
<evidence type="ECO:0000313" key="10">
    <source>
        <dbReference type="EMBL" id="CAH2030770.1"/>
    </source>
</evidence>
<proteinExistence type="inferred from homology"/>
<dbReference type="RefSeq" id="WP_305731646.1">
    <property type="nucleotide sequence ID" value="NZ_OW150024.1"/>
</dbReference>
<evidence type="ECO:0000256" key="8">
    <source>
        <dbReference type="SAM" id="Coils"/>
    </source>
</evidence>
<keyword evidence="9" id="KW-0732">Signal</keyword>
<name>A0ABM9D8S5_9BACT</name>
<reference evidence="10 11" key="1">
    <citation type="submission" date="2022-03" db="EMBL/GenBank/DDBJ databases">
        <authorList>
            <person name="Koch H."/>
        </authorList>
    </citation>
    <scope>NUCLEOTIDE SEQUENCE [LARGE SCALE GENOMIC DNA]</scope>
    <source>
        <strain evidence="10 11">G1</strain>
    </source>
</reference>
<feature type="coiled-coil region" evidence="8">
    <location>
        <begin position="323"/>
        <end position="350"/>
    </location>
</feature>
<gene>
    <name evidence="10" type="ORF">GEAMG1_0956</name>
</gene>
<dbReference type="Proteomes" id="UP001295463">
    <property type="component" value="Chromosome"/>
</dbReference>
<evidence type="ECO:0000256" key="1">
    <source>
        <dbReference type="ARBA" id="ARBA00004442"/>
    </source>
</evidence>
<dbReference type="PANTHER" id="PTHR30026:SF22">
    <property type="entry name" value="OUTER MEMBRANE EFFLUX PROTEIN"/>
    <property type="match status" value="1"/>
</dbReference>
<keyword evidence="3" id="KW-0813">Transport</keyword>
<dbReference type="InterPro" id="IPR051906">
    <property type="entry name" value="TolC-like"/>
</dbReference>
<evidence type="ECO:0000256" key="4">
    <source>
        <dbReference type="ARBA" id="ARBA00022452"/>
    </source>
</evidence>
<feature type="signal peptide" evidence="9">
    <location>
        <begin position="1"/>
        <end position="27"/>
    </location>
</feature>
<evidence type="ECO:0000256" key="9">
    <source>
        <dbReference type="SAM" id="SignalP"/>
    </source>
</evidence>
<dbReference type="SUPFAM" id="SSF56954">
    <property type="entry name" value="Outer membrane efflux proteins (OEP)"/>
    <property type="match status" value="1"/>
</dbReference>
<dbReference type="InterPro" id="IPR003423">
    <property type="entry name" value="OMP_efflux"/>
</dbReference>
<keyword evidence="4" id="KW-1134">Transmembrane beta strand</keyword>
<keyword evidence="8" id="KW-0175">Coiled coil</keyword>
<evidence type="ECO:0000256" key="7">
    <source>
        <dbReference type="ARBA" id="ARBA00023237"/>
    </source>
</evidence>
<evidence type="ECO:0000256" key="5">
    <source>
        <dbReference type="ARBA" id="ARBA00022692"/>
    </source>
</evidence>
<accession>A0ABM9D8S5</accession>
<evidence type="ECO:0000313" key="11">
    <source>
        <dbReference type="Proteomes" id="UP001295463"/>
    </source>
</evidence>
<dbReference type="Pfam" id="PF02321">
    <property type="entry name" value="OEP"/>
    <property type="match status" value="2"/>
</dbReference>
<keyword evidence="7" id="KW-0998">Cell outer membrane</keyword>
<dbReference type="EMBL" id="OW150024">
    <property type="protein sequence ID" value="CAH2030770.1"/>
    <property type="molecule type" value="Genomic_DNA"/>
</dbReference>
<protein>
    <submittedName>
        <fullName evidence="10">Efflux pump, RND family, outer membrane protein</fullName>
    </submittedName>
</protein>